<organism evidence="3 4">
    <name type="scientific">Stentor coeruleus</name>
    <dbReference type="NCBI Taxonomy" id="5963"/>
    <lineage>
        <taxon>Eukaryota</taxon>
        <taxon>Sar</taxon>
        <taxon>Alveolata</taxon>
        <taxon>Ciliophora</taxon>
        <taxon>Postciliodesmatophora</taxon>
        <taxon>Heterotrichea</taxon>
        <taxon>Heterotrichida</taxon>
        <taxon>Stentoridae</taxon>
        <taxon>Stentor</taxon>
    </lineage>
</organism>
<dbReference type="PANTHER" id="PTHR46093">
    <property type="entry name" value="ACYL-COA-BINDING DOMAIN-CONTAINING PROTEIN 5"/>
    <property type="match status" value="1"/>
</dbReference>
<evidence type="ECO:0000313" key="4">
    <source>
        <dbReference type="Proteomes" id="UP000187209"/>
    </source>
</evidence>
<name>A0A1R2B056_9CILI</name>
<keyword evidence="4" id="KW-1185">Reference proteome</keyword>
<evidence type="ECO:0000256" key="2">
    <source>
        <dbReference type="ARBA" id="ARBA00022737"/>
    </source>
</evidence>
<dbReference type="PANTHER" id="PTHR46093:SF18">
    <property type="entry name" value="FIBRONECTIN TYPE-III DOMAIN-CONTAINING PROTEIN"/>
    <property type="match status" value="1"/>
</dbReference>
<dbReference type="EMBL" id="MPUH01001123">
    <property type="protein sequence ID" value="OMJ70117.1"/>
    <property type="molecule type" value="Genomic_DNA"/>
</dbReference>
<dbReference type="Pfam" id="PF24681">
    <property type="entry name" value="Kelch_KLHDC2_KLHL20_DRC7"/>
    <property type="match status" value="1"/>
</dbReference>
<dbReference type="Proteomes" id="UP000187209">
    <property type="component" value="Unassembled WGS sequence"/>
</dbReference>
<proteinExistence type="predicted"/>
<dbReference type="OrthoDB" id="45365at2759"/>
<keyword evidence="2" id="KW-0677">Repeat</keyword>
<evidence type="ECO:0000313" key="3">
    <source>
        <dbReference type="EMBL" id="OMJ70117.1"/>
    </source>
</evidence>
<comment type="caution">
    <text evidence="3">The sequence shown here is derived from an EMBL/GenBank/DDBJ whole genome shotgun (WGS) entry which is preliminary data.</text>
</comment>
<dbReference type="SUPFAM" id="SSF117281">
    <property type="entry name" value="Kelch motif"/>
    <property type="match status" value="1"/>
</dbReference>
<protein>
    <submittedName>
        <fullName evidence="3">Uncharacterized protein</fullName>
    </submittedName>
</protein>
<dbReference type="InterPro" id="IPR015915">
    <property type="entry name" value="Kelch-typ_b-propeller"/>
</dbReference>
<dbReference type="AlphaFoldDB" id="A0A1R2B056"/>
<accession>A0A1R2B056</accession>
<reference evidence="3 4" key="1">
    <citation type="submission" date="2016-11" db="EMBL/GenBank/DDBJ databases">
        <title>The macronuclear genome of Stentor coeruleus: a giant cell with tiny introns.</title>
        <authorList>
            <person name="Slabodnick M."/>
            <person name="Ruby J.G."/>
            <person name="Reiff S.B."/>
            <person name="Swart E.C."/>
            <person name="Gosai S."/>
            <person name="Prabakaran S."/>
            <person name="Witkowska E."/>
            <person name="Larue G.E."/>
            <person name="Fisher S."/>
            <person name="Freeman R.M."/>
            <person name="Gunawardena J."/>
            <person name="Chu W."/>
            <person name="Stover N.A."/>
            <person name="Gregory B.D."/>
            <person name="Nowacki M."/>
            <person name="Derisi J."/>
            <person name="Roy S.W."/>
            <person name="Marshall W.F."/>
            <person name="Sood P."/>
        </authorList>
    </citation>
    <scope>NUCLEOTIDE SEQUENCE [LARGE SCALE GENOMIC DNA]</scope>
    <source>
        <strain evidence="3">WM001</strain>
    </source>
</reference>
<dbReference type="Gene3D" id="2.120.10.80">
    <property type="entry name" value="Kelch-type beta propeller"/>
    <property type="match status" value="1"/>
</dbReference>
<gene>
    <name evidence="3" type="ORF">SteCoe_31990</name>
</gene>
<evidence type="ECO:0000256" key="1">
    <source>
        <dbReference type="ARBA" id="ARBA00022441"/>
    </source>
</evidence>
<sequence>MLFVLSTIESYNYYIPPTKTPPPARGCMDISYIPSMNAFFTFGGCSEKKYYDDTWGYYLNENTWKEILLSTDSHPSARIHYGGFTSTLNEKFYIFGGNSYTGLKNDFWEFDPKYLKWTNIETKNPPSVRYSFSFTSFVINGHEIFAIFGGQSLDGVKNDFYLLDMTNLEWHEMINNENCI</sequence>
<keyword evidence="1" id="KW-0880">Kelch repeat</keyword>